<dbReference type="GO" id="GO:0004483">
    <property type="term" value="F:methyltransferase cap1 activity"/>
    <property type="evidence" value="ECO:0007669"/>
    <property type="project" value="UniProtKB-ARBA"/>
</dbReference>
<evidence type="ECO:0000256" key="2">
    <source>
        <dbReference type="ARBA" id="ARBA00021134"/>
    </source>
</evidence>
<sequence>MDNTVDLPKDVSLKSNGTVSDHIEQGGSVVSLPQKDPSKTPSEENLINFDKGGPEASFLGKACSSYKQVPRENDTCTTEYIENSSRRDILVNLYAVNTQVQENVNCERKETFAEVTRNGNKRKDCGMKGKGLQEDSKEDIAKSPLTELGRHTQEPQCKKERGVKATGSETISSGTRKGIPKVQVENVINEDKSDGLKVAIEIGNVAALYEKHSVSTSAMKPFVDSENCVSSDGKCLGTLHLHKMSPNENMSFGSDTNSEFKNISIPEDIEMNTDEEILNIKPETRAPSGHDITMCRNLEKPVKQTGECMDAKTEKSCASLILSKESTTETSPASGQVDNTKEKPLVCRVGSSSDMNESEIHSAFKGGNYARNQRDSYPVRQYPLDQYTVTLDGKFFVSPDGLYVPYSAAHYVMNSGESLPENILPYGVNKASSVTVNSGETYMINQGENSTVKQGKRFFGNIEGENSADIKGKYAPHSRDPTITAHQEKSENIHALGSEEMQCEYKDHQRELYNPEQGMRFETKQNQRKRSRSKYSKRNRNYQPRSVWRPPEREPSKLDFTDYIQAGVEAEEHFNKKFTFRKHGDGNDTWKLPLADTMFTKPVWQDGELQAMKQELNSIKRQLSDKDISSWHNHTKYTNPAERIVSQIKRRTNAEMVTQAWAKFYEILYTFPVVPYSEELSVSGDEKENGGSQIPPNFNSVHLCEAPGAFIAALNHYIALNRDNVKWHWIGNTLNPYYEGSPSELCVVEDRLIYLTLQNWTFGRDNTGDLMEKENLEEIIQRAKCLGLIHLVTADGSIDCQTLPAEQESTTHVLHFCEIVAALSILTAGGNLIVKKFTMFESETVNLLYLLCCTFNTVHVYKPGTSKEGNSEVYIICLKYCGKDAIAPNLKKMVEYYSNSEANVSMFSLDDLPVSFLSQLRECNQTFKEYQIKTITKNVSTFEKLTDGEHEYNNIRKNKVTQLFFEQCPCTHISKSATLTSGKVKKTRYLLETDLVKSNTSRIVRTSCPVKRLKILAEFVKNYQEEFSKRRWIIGIEKEESCLVYKLEPLELSKMKFEVTKGKSYNYIKCSKLCSPKVQEAYKALCTFWESKTTQSSCVIDESLLDQAMRKYPTAEVLRGEVTLRPTSALGPLKEVLARVKKGKLSCGSSLILTNVTLLSRLQVGLLHILASAFKSVVFFTGNEMGAMAPVLVFDSFKSKEFGEQILRTLDNFGANPLEEDTTQSTVTLQVLYFSEIIEPLRLFSVFYYNIHYCLHRSVQMIINLEKMQ</sequence>
<evidence type="ECO:0000256" key="1">
    <source>
        <dbReference type="ARBA" id="ARBA00012770"/>
    </source>
</evidence>
<dbReference type="GO" id="GO:0006370">
    <property type="term" value="P:7-methylguanosine mRNA capping"/>
    <property type="evidence" value="ECO:0007669"/>
    <property type="project" value="TreeGrafter"/>
</dbReference>
<feature type="binding site" evidence="7">
    <location>
        <position position="727"/>
    </location>
    <ligand>
        <name>S-adenosyl-L-methionine</name>
        <dbReference type="ChEBI" id="CHEBI:59789"/>
    </ligand>
</feature>
<dbReference type="PANTHER" id="PTHR16121">
    <property type="entry name" value="CAP-SPECIFIC MRNA (NUCLEOSIDE-2'-O-)-METHYLTRANSFERASE 1-RELATED"/>
    <property type="match status" value="1"/>
</dbReference>
<accession>A0AAN8XEJ5</accession>
<dbReference type="InterPro" id="IPR050851">
    <property type="entry name" value="mRNA_Cap_2O-Ribose_MeTrfase"/>
</dbReference>
<organism evidence="10 11">
    <name type="scientific">Halocaridina rubra</name>
    <name type="common">Hawaiian red shrimp</name>
    <dbReference type="NCBI Taxonomy" id="373956"/>
    <lineage>
        <taxon>Eukaryota</taxon>
        <taxon>Metazoa</taxon>
        <taxon>Ecdysozoa</taxon>
        <taxon>Arthropoda</taxon>
        <taxon>Crustacea</taxon>
        <taxon>Multicrustacea</taxon>
        <taxon>Malacostraca</taxon>
        <taxon>Eumalacostraca</taxon>
        <taxon>Eucarida</taxon>
        <taxon>Decapoda</taxon>
        <taxon>Pleocyemata</taxon>
        <taxon>Caridea</taxon>
        <taxon>Atyoidea</taxon>
        <taxon>Atyidae</taxon>
        <taxon>Halocaridina</taxon>
    </lineage>
</organism>
<keyword evidence="4 7" id="KW-0808">Transferase</keyword>
<evidence type="ECO:0000256" key="3">
    <source>
        <dbReference type="ARBA" id="ARBA00022603"/>
    </source>
</evidence>
<dbReference type="GO" id="GO:0032259">
    <property type="term" value="P:methylation"/>
    <property type="evidence" value="ECO:0007669"/>
    <property type="project" value="UniProtKB-KW"/>
</dbReference>
<feature type="active site" description="Proton acceptor" evidence="7">
    <location>
        <position position="835"/>
    </location>
</feature>
<evidence type="ECO:0000313" key="11">
    <source>
        <dbReference type="Proteomes" id="UP001381693"/>
    </source>
</evidence>
<gene>
    <name evidence="10" type="primary">CMTR2</name>
    <name evidence="10" type="ORF">SK128_022906</name>
</gene>
<feature type="compositionally biased region" description="Basic and acidic residues" evidence="8">
    <location>
        <begin position="513"/>
        <end position="525"/>
    </location>
</feature>
<evidence type="ECO:0000313" key="10">
    <source>
        <dbReference type="EMBL" id="KAK7076759.1"/>
    </source>
</evidence>
<evidence type="ECO:0000256" key="6">
    <source>
        <dbReference type="ARBA" id="ARBA00049477"/>
    </source>
</evidence>
<dbReference type="GO" id="GO:0005634">
    <property type="term" value="C:nucleus"/>
    <property type="evidence" value="ECO:0007669"/>
    <property type="project" value="TreeGrafter"/>
</dbReference>
<dbReference type="Proteomes" id="UP001381693">
    <property type="component" value="Unassembled WGS sequence"/>
</dbReference>
<keyword evidence="3 7" id="KW-0489">Methyltransferase</keyword>
<evidence type="ECO:0000256" key="8">
    <source>
        <dbReference type="SAM" id="MobiDB-lite"/>
    </source>
</evidence>
<feature type="region of interest" description="Disordered" evidence="8">
    <location>
        <begin position="151"/>
        <end position="176"/>
    </location>
</feature>
<dbReference type="PANTHER" id="PTHR16121:SF2">
    <property type="entry name" value="CAP-SPECIFIC MRNA (NUCLEOSIDE-2'-O-)-METHYLTRANSFERASE 2"/>
    <property type="match status" value="1"/>
</dbReference>
<feature type="compositionally biased region" description="Basic and acidic residues" evidence="8">
    <location>
        <begin position="151"/>
        <end position="163"/>
    </location>
</feature>
<evidence type="ECO:0000259" key="9">
    <source>
        <dbReference type="PROSITE" id="PS51614"/>
    </source>
</evidence>
<dbReference type="InterPro" id="IPR002877">
    <property type="entry name" value="RNA_MeTrfase_FtsJ_dom"/>
</dbReference>
<dbReference type="AlphaFoldDB" id="A0AAN8XEJ5"/>
<comment type="catalytic activity">
    <reaction evidence="6">
        <text>a 5'-end (N(7)-methyl 5'-triphosphoguanosine)-(2'-O-methyl-ribonucleoside)-(ribonucleotide) in mRNA + S-adenosyl-L-methionine = a 5'-end (N(7)-methyl 5'-triphosphoguanosine)-(2'-O-methyl-ribonucleoside)-(2'-O-methyl-ribonucleotide) in mRNA + S-adenosyl-L-homocysteine + H(+)</text>
        <dbReference type="Rhea" id="RHEA:67024"/>
        <dbReference type="Rhea" id="RHEA-COMP:17169"/>
        <dbReference type="Rhea" id="RHEA-COMP:17170"/>
        <dbReference type="ChEBI" id="CHEBI:15378"/>
        <dbReference type="ChEBI" id="CHEBI:57856"/>
        <dbReference type="ChEBI" id="CHEBI:59789"/>
        <dbReference type="ChEBI" id="CHEBI:167612"/>
        <dbReference type="ChEBI" id="CHEBI:167614"/>
        <dbReference type="EC" id="2.1.1.296"/>
    </reaction>
</comment>
<dbReference type="EC" id="2.1.1.296" evidence="1"/>
<dbReference type="InterPro" id="IPR029063">
    <property type="entry name" value="SAM-dependent_MTases_sf"/>
</dbReference>
<keyword evidence="11" id="KW-1185">Reference proteome</keyword>
<dbReference type="GO" id="GO:0120550">
    <property type="term" value="F:methyltransferase cap2 activity"/>
    <property type="evidence" value="ECO:0007669"/>
    <property type="project" value="UniProtKB-EC"/>
</dbReference>
<evidence type="ECO:0000256" key="4">
    <source>
        <dbReference type="ARBA" id="ARBA00022679"/>
    </source>
</evidence>
<proteinExistence type="predicted"/>
<dbReference type="PROSITE" id="PS51614">
    <property type="entry name" value="SAM_MT_ADRIFT"/>
    <property type="match status" value="1"/>
</dbReference>
<protein>
    <recommendedName>
        <fullName evidence="2">Cap-specific mRNA (nucleoside-2'-O-)-methyltransferase 2</fullName>
        <ecNumber evidence="1">2.1.1.296</ecNumber>
    </recommendedName>
</protein>
<dbReference type="EMBL" id="JAXCGZ010009559">
    <property type="protein sequence ID" value="KAK7076759.1"/>
    <property type="molecule type" value="Genomic_DNA"/>
</dbReference>
<evidence type="ECO:0000256" key="7">
    <source>
        <dbReference type="PROSITE-ProRule" id="PRU00946"/>
    </source>
</evidence>
<feature type="region of interest" description="Disordered" evidence="8">
    <location>
        <begin position="513"/>
        <end position="555"/>
    </location>
</feature>
<feature type="binding site" evidence="7">
    <location>
        <position position="795"/>
    </location>
    <ligand>
        <name>S-adenosyl-L-methionine</name>
        <dbReference type="ChEBI" id="CHEBI:59789"/>
    </ligand>
</feature>
<comment type="caution">
    <text evidence="10">The sequence shown here is derived from an EMBL/GenBank/DDBJ whole genome shotgun (WGS) entry which is preliminary data.</text>
</comment>
<feature type="binding site" evidence="7">
    <location>
        <position position="708"/>
    </location>
    <ligand>
        <name>S-adenosyl-L-methionine</name>
        <dbReference type="ChEBI" id="CHEBI:59789"/>
    </ligand>
</feature>
<dbReference type="Gene3D" id="3.40.50.12760">
    <property type="match status" value="1"/>
</dbReference>
<feature type="region of interest" description="Disordered" evidence="8">
    <location>
        <begin position="1"/>
        <end position="43"/>
    </location>
</feature>
<feature type="compositionally biased region" description="Basic residues" evidence="8">
    <location>
        <begin position="526"/>
        <end position="540"/>
    </location>
</feature>
<dbReference type="GO" id="GO:0005737">
    <property type="term" value="C:cytoplasm"/>
    <property type="evidence" value="ECO:0007669"/>
    <property type="project" value="TreeGrafter"/>
</dbReference>
<reference evidence="10 11" key="1">
    <citation type="submission" date="2023-11" db="EMBL/GenBank/DDBJ databases">
        <title>Halocaridina rubra genome assembly.</title>
        <authorList>
            <person name="Smith C."/>
        </authorList>
    </citation>
    <scope>NUCLEOTIDE SEQUENCE [LARGE SCALE GENOMIC DNA]</scope>
    <source>
        <strain evidence="10">EP-1</strain>
        <tissue evidence="10">Whole</tissue>
    </source>
</reference>
<dbReference type="SUPFAM" id="SSF53335">
    <property type="entry name" value="S-adenosyl-L-methionine-dependent methyltransferases"/>
    <property type="match status" value="1"/>
</dbReference>
<evidence type="ECO:0000256" key="5">
    <source>
        <dbReference type="ARBA" id="ARBA00022691"/>
    </source>
</evidence>
<feature type="domain" description="Adrift-type SAM-dependent 2'-O-MTase" evidence="9">
    <location>
        <begin position="655"/>
        <end position="882"/>
    </location>
</feature>
<dbReference type="InterPro" id="IPR025807">
    <property type="entry name" value="Adrift-typ_MeTrfase"/>
</dbReference>
<name>A0AAN8XEJ5_HALRR</name>
<keyword evidence="5 7" id="KW-0949">S-adenosyl-L-methionine</keyword>
<dbReference type="Pfam" id="PF01728">
    <property type="entry name" value="FtsJ"/>
    <property type="match status" value="1"/>
</dbReference>